<gene>
    <name evidence="2" type="ORF">LYSCAS_28780</name>
</gene>
<dbReference type="RefSeq" id="WP_213434762.1">
    <property type="nucleotide sequence ID" value="NZ_AP024545.1"/>
</dbReference>
<evidence type="ECO:0000313" key="3">
    <source>
        <dbReference type="Proteomes" id="UP000681317"/>
    </source>
</evidence>
<sequence length="313" mass="34683">MPPVNSHAYWDHRFRTDWASLGGEAQSRCFAHVALEAMPGWFKACIAGRRSRLCDWGCAEGSGTRVLAEALGVDAVGVDFSDEAIARAQARHPQLRFRVGDMRAAPGAEGAFDEPCDVAFSSNTLAHFRDPWAVFDAIAARAERFVVLLLPYRERKLHPEHFVAFAPNTLPVARNGWMLAHAAATDLRDWPNAGGAGEQVLCIYARPDALADAGVTLAHLRMDTADREATRTELALATTQVRFEIARARASEEARAWTADQLTDRELQLAALGEAHRLVFGRLPALEQDAAVLARIRASRLWRWSAPVRRWLR</sequence>
<proteinExistence type="predicted"/>
<reference evidence="2 3" key="1">
    <citation type="submission" date="2021-03" db="EMBL/GenBank/DDBJ databases">
        <title>Complete Genome Sequences of Two Lysobacter Strains Isolated from Sea Water (Lysobacter caseinilyticus) and Soil (Lysobacter helvus) in South Korea.</title>
        <authorList>
            <person name="Watanabe Y."/>
            <person name="Arakawa K."/>
        </authorList>
    </citation>
    <scope>NUCLEOTIDE SEQUENCE [LARGE SCALE GENOMIC DNA]</scope>
    <source>
        <strain evidence="2 3">KVB24</strain>
    </source>
</reference>
<evidence type="ECO:0000259" key="1">
    <source>
        <dbReference type="Pfam" id="PF13649"/>
    </source>
</evidence>
<evidence type="ECO:0000313" key="2">
    <source>
        <dbReference type="EMBL" id="BCT93854.1"/>
    </source>
</evidence>
<accession>A0ABM7Q8S9</accession>
<dbReference type="EMBL" id="AP024545">
    <property type="protein sequence ID" value="BCT93854.1"/>
    <property type="molecule type" value="Genomic_DNA"/>
</dbReference>
<feature type="domain" description="Methyltransferase" evidence="1">
    <location>
        <begin position="55"/>
        <end position="139"/>
    </location>
</feature>
<keyword evidence="3" id="KW-1185">Reference proteome</keyword>
<dbReference type="InterPro" id="IPR029063">
    <property type="entry name" value="SAM-dependent_MTases_sf"/>
</dbReference>
<dbReference type="InterPro" id="IPR041698">
    <property type="entry name" value="Methyltransf_25"/>
</dbReference>
<dbReference type="SUPFAM" id="SSF53335">
    <property type="entry name" value="S-adenosyl-L-methionine-dependent methyltransferases"/>
    <property type="match status" value="1"/>
</dbReference>
<dbReference type="Proteomes" id="UP000681317">
    <property type="component" value="Chromosome"/>
</dbReference>
<protein>
    <recommendedName>
        <fullName evidence="1">Methyltransferase domain-containing protein</fullName>
    </recommendedName>
</protein>
<dbReference type="Pfam" id="PF13649">
    <property type="entry name" value="Methyltransf_25"/>
    <property type="match status" value="1"/>
</dbReference>
<name>A0ABM7Q8S9_9GAMM</name>
<organism evidence="2 3">
    <name type="scientific">Noviluteimonas caseinilytica</name>
    <dbReference type="NCBI Taxonomy" id="2675101"/>
    <lineage>
        <taxon>Bacteria</taxon>
        <taxon>Pseudomonadati</taxon>
        <taxon>Pseudomonadota</taxon>
        <taxon>Gammaproteobacteria</taxon>
        <taxon>Lysobacterales</taxon>
        <taxon>Lysobacteraceae</taxon>
        <taxon>Noviluteimonas</taxon>
    </lineage>
</organism>
<dbReference type="Gene3D" id="3.40.50.150">
    <property type="entry name" value="Vaccinia Virus protein VP39"/>
    <property type="match status" value="1"/>
</dbReference>
<dbReference type="CDD" id="cd02440">
    <property type="entry name" value="AdoMet_MTases"/>
    <property type="match status" value="1"/>
</dbReference>